<feature type="binding site" evidence="9">
    <location>
        <begin position="23"/>
        <end position="30"/>
    </location>
    <ligand>
        <name>ATP</name>
        <dbReference type="ChEBI" id="CHEBI:30616"/>
    </ligand>
</feature>
<sequence>MSEFIHPNLTQPQRRGLMFVLSSPSGAGKTTMSRKLLEDDDHITLSVSATTRAPRAGEIDGRDYHFVDNARFDAMVANGELLEWAHVFGNRYGTPRAAVEATLHAGRDVLFDIDWQGTQQLQQTEAGGDLVRVFILPPNMAELERRLRSRATDSEDVVAGRMARAATEISHWGEYDYILVNDDAAQCLAEIRAILAAERLRRFRQLGLAAFVRDMLGVAG</sequence>
<comment type="subcellular location">
    <subcellularLocation>
        <location evidence="9">Cytoplasm</location>
    </subcellularLocation>
</comment>
<evidence type="ECO:0000256" key="7">
    <source>
        <dbReference type="ARBA" id="ARBA00022840"/>
    </source>
</evidence>
<dbReference type="GO" id="GO:0005524">
    <property type="term" value="F:ATP binding"/>
    <property type="evidence" value="ECO:0007669"/>
    <property type="project" value="UniProtKB-UniRule"/>
</dbReference>
<reference evidence="11 12" key="1">
    <citation type="submission" date="2019-02" db="EMBL/GenBank/DDBJ databases">
        <title>Polymorphobacter sp. isolated from the lake at the Tibet of China.</title>
        <authorList>
            <person name="Li A."/>
        </authorList>
    </citation>
    <scope>NUCLEOTIDE SEQUENCE [LARGE SCALE GENOMIC DNA]</scope>
    <source>
        <strain evidence="11 12">DJ1R-1</strain>
    </source>
</reference>
<dbReference type="AlphaFoldDB" id="A0A4Y9ER22"/>
<dbReference type="InterPro" id="IPR027417">
    <property type="entry name" value="P-loop_NTPase"/>
</dbReference>
<dbReference type="PANTHER" id="PTHR23117:SF13">
    <property type="entry name" value="GUANYLATE KINASE"/>
    <property type="match status" value="1"/>
</dbReference>
<feature type="domain" description="Guanylate kinase-like" evidence="10">
    <location>
        <begin position="16"/>
        <end position="196"/>
    </location>
</feature>
<evidence type="ECO:0000256" key="6">
    <source>
        <dbReference type="ARBA" id="ARBA00022777"/>
    </source>
</evidence>
<evidence type="ECO:0000256" key="1">
    <source>
        <dbReference type="ARBA" id="ARBA00005790"/>
    </source>
</evidence>
<evidence type="ECO:0000256" key="3">
    <source>
        <dbReference type="ARBA" id="ARBA00016296"/>
    </source>
</evidence>
<dbReference type="Gene3D" id="3.30.63.10">
    <property type="entry name" value="Guanylate Kinase phosphate binding domain"/>
    <property type="match status" value="1"/>
</dbReference>
<dbReference type="CDD" id="cd00071">
    <property type="entry name" value="GMPK"/>
    <property type="match status" value="1"/>
</dbReference>
<keyword evidence="9" id="KW-0963">Cytoplasm</keyword>
<dbReference type="Pfam" id="PF00625">
    <property type="entry name" value="Guanylate_kin"/>
    <property type="match status" value="1"/>
</dbReference>
<proteinExistence type="inferred from homology"/>
<keyword evidence="4 9" id="KW-0808">Transferase</keyword>
<dbReference type="EC" id="2.7.4.8" evidence="2 9"/>
<evidence type="ECO:0000259" key="10">
    <source>
        <dbReference type="PROSITE" id="PS50052"/>
    </source>
</evidence>
<dbReference type="Gene3D" id="3.40.50.300">
    <property type="entry name" value="P-loop containing nucleotide triphosphate hydrolases"/>
    <property type="match status" value="2"/>
</dbReference>
<keyword evidence="5 9" id="KW-0547">Nucleotide-binding</keyword>
<dbReference type="SMART" id="SM00072">
    <property type="entry name" value="GuKc"/>
    <property type="match status" value="1"/>
</dbReference>
<keyword evidence="12" id="KW-1185">Reference proteome</keyword>
<dbReference type="NCBIfam" id="TIGR03263">
    <property type="entry name" value="guanyl_kin"/>
    <property type="match status" value="1"/>
</dbReference>
<organism evidence="11 12">
    <name type="scientific">Glacieibacterium arshaanense</name>
    <dbReference type="NCBI Taxonomy" id="2511025"/>
    <lineage>
        <taxon>Bacteria</taxon>
        <taxon>Pseudomonadati</taxon>
        <taxon>Pseudomonadota</taxon>
        <taxon>Alphaproteobacteria</taxon>
        <taxon>Sphingomonadales</taxon>
        <taxon>Sphingosinicellaceae</taxon>
        <taxon>Glacieibacterium</taxon>
    </lineage>
</organism>
<dbReference type="PROSITE" id="PS00856">
    <property type="entry name" value="GUANYLATE_KINASE_1"/>
    <property type="match status" value="1"/>
</dbReference>
<evidence type="ECO:0000256" key="2">
    <source>
        <dbReference type="ARBA" id="ARBA00012961"/>
    </source>
</evidence>
<dbReference type="OrthoDB" id="9808150at2"/>
<dbReference type="Proteomes" id="UP000297737">
    <property type="component" value="Unassembled WGS sequence"/>
</dbReference>
<dbReference type="HAMAP" id="MF_00328">
    <property type="entry name" value="Guanylate_kinase"/>
    <property type="match status" value="1"/>
</dbReference>
<dbReference type="InterPro" id="IPR017665">
    <property type="entry name" value="Guanylate_kinase"/>
</dbReference>
<dbReference type="InterPro" id="IPR020590">
    <property type="entry name" value="Guanylate_kinase_CS"/>
</dbReference>
<dbReference type="RefSeq" id="WP_135244434.1">
    <property type="nucleotide sequence ID" value="NZ_SIHO01000001.1"/>
</dbReference>
<protein>
    <recommendedName>
        <fullName evidence="3 9">Guanylate kinase</fullName>
        <ecNumber evidence="2 9">2.7.4.8</ecNumber>
    </recommendedName>
    <alternativeName>
        <fullName evidence="8 9">GMP kinase</fullName>
    </alternativeName>
</protein>
<dbReference type="SUPFAM" id="SSF52540">
    <property type="entry name" value="P-loop containing nucleoside triphosphate hydrolases"/>
    <property type="match status" value="1"/>
</dbReference>
<comment type="catalytic activity">
    <reaction evidence="9">
        <text>GMP + ATP = GDP + ADP</text>
        <dbReference type="Rhea" id="RHEA:20780"/>
        <dbReference type="ChEBI" id="CHEBI:30616"/>
        <dbReference type="ChEBI" id="CHEBI:58115"/>
        <dbReference type="ChEBI" id="CHEBI:58189"/>
        <dbReference type="ChEBI" id="CHEBI:456216"/>
        <dbReference type="EC" id="2.7.4.8"/>
    </reaction>
</comment>
<evidence type="ECO:0000313" key="12">
    <source>
        <dbReference type="Proteomes" id="UP000297737"/>
    </source>
</evidence>
<evidence type="ECO:0000313" key="11">
    <source>
        <dbReference type="EMBL" id="TFU05709.1"/>
    </source>
</evidence>
<comment type="caution">
    <text evidence="11">The sequence shown here is derived from an EMBL/GenBank/DDBJ whole genome shotgun (WGS) entry which is preliminary data.</text>
</comment>
<dbReference type="PANTHER" id="PTHR23117">
    <property type="entry name" value="GUANYLATE KINASE-RELATED"/>
    <property type="match status" value="1"/>
</dbReference>
<dbReference type="PROSITE" id="PS50052">
    <property type="entry name" value="GUANYLATE_KINASE_2"/>
    <property type="match status" value="1"/>
</dbReference>
<comment type="similarity">
    <text evidence="1 9">Belongs to the guanylate kinase family.</text>
</comment>
<evidence type="ECO:0000256" key="8">
    <source>
        <dbReference type="ARBA" id="ARBA00030128"/>
    </source>
</evidence>
<dbReference type="GO" id="GO:0004385">
    <property type="term" value="F:GMP kinase activity"/>
    <property type="evidence" value="ECO:0007669"/>
    <property type="project" value="UniProtKB-UniRule"/>
</dbReference>
<evidence type="ECO:0000256" key="5">
    <source>
        <dbReference type="ARBA" id="ARBA00022741"/>
    </source>
</evidence>
<accession>A0A4Y9ER22</accession>
<gene>
    <name evidence="9" type="primary">gmk</name>
    <name evidence="11" type="ORF">EUV02_01375</name>
</gene>
<dbReference type="FunFam" id="3.30.63.10:FF:000002">
    <property type="entry name" value="Guanylate kinase 1"/>
    <property type="match status" value="1"/>
</dbReference>
<name>A0A4Y9ER22_9SPHN</name>
<dbReference type="InterPro" id="IPR008145">
    <property type="entry name" value="GK/Ca_channel_bsu"/>
</dbReference>
<dbReference type="GO" id="GO:0005829">
    <property type="term" value="C:cytosol"/>
    <property type="evidence" value="ECO:0007669"/>
    <property type="project" value="TreeGrafter"/>
</dbReference>
<comment type="function">
    <text evidence="9">Essential for recycling GMP and indirectly, cGMP.</text>
</comment>
<keyword evidence="7 9" id="KW-0067">ATP-binding</keyword>
<keyword evidence="6 9" id="KW-0418">Kinase</keyword>
<evidence type="ECO:0000256" key="9">
    <source>
        <dbReference type="HAMAP-Rule" id="MF_00328"/>
    </source>
</evidence>
<dbReference type="InterPro" id="IPR008144">
    <property type="entry name" value="Guanylate_kin-like_dom"/>
</dbReference>
<dbReference type="EMBL" id="SIHO01000001">
    <property type="protein sequence ID" value="TFU05709.1"/>
    <property type="molecule type" value="Genomic_DNA"/>
</dbReference>
<evidence type="ECO:0000256" key="4">
    <source>
        <dbReference type="ARBA" id="ARBA00022679"/>
    </source>
</evidence>